<protein>
    <recommendedName>
        <fullName evidence="4">LPP20 lipoprotein</fullName>
    </recommendedName>
</protein>
<dbReference type="RefSeq" id="WP_154917504.1">
    <property type="nucleotide sequence ID" value="NZ_VUOE01000001.1"/>
</dbReference>
<evidence type="ECO:0000256" key="1">
    <source>
        <dbReference type="SAM" id="SignalP"/>
    </source>
</evidence>
<reference evidence="2 3" key="1">
    <citation type="submission" date="2019-09" db="EMBL/GenBank/DDBJ databases">
        <authorList>
            <person name="Khan S.A."/>
            <person name="Jeon C.O."/>
            <person name="Chun B.H."/>
            <person name="Jeong S.E."/>
        </authorList>
    </citation>
    <scope>NUCLEOTIDE SEQUENCE [LARGE SCALE GENOMIC DNA]</scope>
    <source>
        <strain evidence="2 3">KCTC 42508</strain>
    </source>
</reference>
<gene>
    <name evidence="2" type="ORF">F0361_05145</name>
</gene>
<sequence length="334" mass="37323">MKLIKLNLLLVLVLGYFHFTCAQNVQDFKIKLLGAANLNYRKSPKKVVISDFQLNFQTALEMQDKKAGGKMWRGGLKGDATASLALALEGLNEASLQEITDQLFEQYKAELNANGFEVVPIEGLWANNAYDKSRDKRWELKAGKGAEKGNVFGDIVMRPSSQQFIVAKKSFNGKQKNNFTVLSDFETQVESKIASQKNDFIFNKVVIYIQAFENSMSEAERSLNRMAGYAQVKAETDFRLSDMSFNKFGSGQMIAKDGVEVTNVLEKQKFDASQAADVDKLGTDVGVLRIWDVDDREEMTLGVVKCDPDKYATGTQLGVEAFLKATVQKLREKS</sequence>
<evidence type="ECO:0008006" key="4">
    <source>
        <dbReference type="Google" id="ProtNLM"/>
    </source>
</evidence>
<feature type="chain" id="PRO_5023067473" description="LPP20 lipoprotein" evidence="1">
    <location>
        <begin position="23"/>
        <end position="334"/>
    </location>
</feature>
<dbReference type="EMBL" id="VUOE01000001">
    <property type="protein sequence ID" value="KAA2219002.1"/>
    <property type="molecule type" value="Genomic_DNA"/>
</dbReference>
<dbReference type="Proteomes" id="UP000323188">
    <property type="component" value="Unassembled WGS sequence"/>
</dbReference>
<feature type="signal peptide" evidence="1">
    <location>
        <begin position="1"/>
        <end position="22"/>
    </location>
</feature>
<comment type="caution">
    <text evidence="2">The sequence shown here is derived from an EMBL/GenBank/DDBJ whole genome shotgun (WGS) entry which is preliminary data.</text>
</comment>
<organism evidence="2 3">
    <name type="scientific">Maribacter flavus</name>
    <dbReference type="NCBI Taxonomy" id="1658664"/>
    <lineage>
        <taxon>Bacteria</taxon>
        <taxon>Pseudomonadati</taxon>
        <taxon>Bacteroidota</taxon>
        <taxon>Flavobacteriia</taxon>
        <taxon>Flavobacteriales</taxon>
        <taxon>Flavobacteriaceae</taxon>
        <taxon>Maribacter</taxon>
    </lineage>
</organism>
<accession>A0A5B2TXD2</accession>
<proteinExistence type="predicted"/>
<dbReference type="AlphaFoldDB" id="A0A5B2TXD2"/>
<keyword evidence="1" id="KW-0732">Signal</keyword>
<evidence type="ECO:0000313" key="3">
    <source>
        <dbReference type="Proteomes" id="UP000323188"/>
    </source>
</evidence>
<evidence type="ECO:0000313" key="2">
    <source>
        <dbReference type="EMBL" id="KAA2219002.1"/>
    </source>
</evidence>
<name>A0A5B2TXD2_9FLAO</name>